<dbReference type="InterPro" id="IPR036390">
    <property type="entry name" value="WH_DNA-bd_sf"/>
</dbReference>
<dbReference type="Gene3D" id="3.40.190.10">
    <property type="entry name" value="Periplasmic binding protein-like II"/>
    <property type="match status" value="2"/>
</dbReference>
<dbReference type="Gene3D" id="1.10.10.10">
    <property type="entry name" value="Winged helix-like DNA-binding domain superfamily/Winged helix DNA-binding domain"/>
    <property type="match status" value="1"/>
</dbReference>
<evidence type="ECO:0000256" key="2">
    <source>
        <dbReference type="ARBA" id="ARBA00023015"/>
    </source>
</evidence>
<evidence type="ECO:0000313" key="8">
    <source>
        <dbReference type="Proteomes" id="UP000601768"/>
    </source>
</evidence>
<dbReference type="Pfam" id="PF00126">
    <property type="entry name" value="HTH_1"/>
    <property type="match status" value="1"/>
</dbReference>
<dbReference type="PANTHER" id="PTHR30346:SF26">
    <property type="entry name" value="HYDROGEN PEROXIDE-INDUCIBLE GENES ACTIVATOR"/>
    <property type="match status" value="1"/>
</dbReference>
<dbReference type="GO" id="GO:0032993">
    <property type="term" value="C:protein-DNA complex"/>
    <property type="evidence" value="ECO:0007669"/>
    <property type="project" value="TreeGrafter"/>
</dbReference>
<evidence type="ECO:0000313" key="7">
    <source>
        <dbReference type="EMBL" id="MBC3766238.1"/>
    </source>
</evidence>
<dbReference type="Pfam" id="PF03466">
    <property type="entry name" value="LysR_substrate"/>
    <property type="match status" value="1"/>
</dbReference>
<dbReference type="AlphaFoldDB" id="A0A8J6M2F4"/>
<dbReference type="PROSITE" id="PS50931">
    <property type="entry name" value="HTH_LYSR"/>
    <property type="match status" value="1"/>
</dbReference>
<dbReference type="FunFam" id="1.10.10.10:FF:000001">
    <property type="entry name" value="LysR family transcriptional regulator"/>
    <property type="match status" value="1"/>
</dbReference>
<dbReference type="InterPro" id="IPR000847">
    <property type="entry name" value="LysR_HTH_N"/>
</dbReference>
<gene>
    <name evidence="7" type="primary">oxyR</name>
    <name evidence="7" type="ORF">H8B19_10125</name>
</gene>
<comment type="similarity">
    <text evidence="1">Belongs to the LysR transcriptional regulatory family.</text>
</comment>
<protein>
    <submittedName>
        <fullName evidence="7">DNA-binding transcriptional regulator OxyR</fullName>
    </submittedName>
</protein>
<dbReference type="SUPFAM" id="SSF53850">
    <property type="entry name" value="Periplasmic binding protein-like II"/>
    <property type="match status" value="1"/>
</dbReference>
<organism evidence="7 8">
    <name type="scientific">Neptunicella marina</name>
    <dbReference type="NCBI Taxonomy" id="2125989"/>
    <lineage>
        <taxon>Bacteria</taxon>
        <taxon>Pseudomonadati</taxon>
        <taxon>Pseudomonadota</taxon>
        <taxon>Gammaproteobacteria</taxon>
        <taxon>Alteromonadales</taxon>
        <taxon>Alteromonadaceae</taxon>
        <taxon>Neptunicella</taxon>
    </lineage>
</organism>
<dbReference type="SUPFAM" id="SSF46785">
    <property type="entry name" value="Winged helix' DNA-binding domain"/>
    <property type="match status" value="1"/>
</dbReference>
<reference evidence="7" key="1">
    <citation type="journal article" date="2018" name="Int. J. Syst. Evol. Microbiol.">
        <title>Neptunicella marina gen. nov., sp. nov., isolated from surface seawater.</title>
        <authorList>
            <person name="Liu X."/>
            <person name="Lai Q."/>
            <person name="Du Y."/>
            <person name="Zhang X."/>
            <person name="Liu Z."/>
            <person name="Sun F."/>
            <person name="Shao Z."/>
        </authorList>
    </citation>
    <scope>NUCLEOTIDE SEQUENCE</scope>
    <source>
        <strain evidence="7">S27-2</strain>
    </source>
</reference>
<keyword evidence="3 7" id="KW-0238">DNA-binding</keyword>
<accession>A0A8J6M2F4</accession>
<reference evidence="7" key="2">
    <citation type="submission" date="2020-08" db="EMBL/GenBank/DDBJ databases">
        <authorList>
            <person name="Lai Q."/>
        </authorList>
    </citation>
    <scope>NUCLEOTIDE SEQUENCE</scope>
    <source>
        <strain evidence="7">S27-2</strain>
    </source>
</reference>
<keyword evidence="4" id="KW-0010">Activator</keyword>
<evidence type="ECO:0000256" key="4">
    <source>
        <dbReference type="ARBA" id="ARBA00023159"/>
    </source>
</evidence>
<comment type="caution">
    <text evidence="7">The sequence shown here is derived from an EMBL/GenBank/DDBJ whole genome shotgun (WGS) entry which is preliminary data.</text>
</comment>
<sequence length="317" mass="36000">MIKIRDLEYLNALATYKHFGHAAEACHVSQPTLSGQLMKLEEQLGLQLIERHRRNVMLTPAGEQLIKDARQVLKAMKNFEESAKALLDPLAGDIHMGLIPTLAPYLLPLIMENLNKELPRINFYLHENKTEVLLNELNSGKLDFLVLPWLDDMNAFERYDLFEEPLLLAVHPNHPMAKNDTVTIKALEGQQILTLEDGHCLRDQAMDYCFTAGANEDHRFQATSLETLRHMVASNRGITLLPELATLNVAASNSIKYIRFAEPQPFRQISLVIRPNYSRMQSIREIAGSIRQSVKQILTTQSVLNFAVENQTHNKGQ</sequence>
<evidence type="ECO:0000259" key="6">
    <source>
        <dbReference type="PROSITE" id="PS50931"/>
    </source>
</evidence>
<evidence type="ECO:0000256" key="3">
    <source>
        <dbReference type="ARBA" id="ARBA00023125"/>
    </source>
</evidence>
<dbReference type="InterPro" id="IPR036388">
    <property type="entry name" value="WH-like_DNA-bd_sf"/>
</dbReference>
<dbReference type="PANTHER" id="PTHR30346">
    <property type="entry name" value="TRANSCRIPTIONAL DUAL REGULATOR HCAR-RELATED"/>
    <property type="match status" value="1"/>
</dbReference>
<dbReference type="PRINTS" id="PR00039">
    <property type="entry name" value="HTHLYSR"/>
</dbReference>
<dbReference type="GO" id="GO:0003700">
    <property type="term" value="F:DNA-binding transcription factor activity"/>
    <property type="evidence" value="ECO:0007669"/>
    <property type="project" value="InterPro"/>
</dbReference>
<keyword evidence="5" id="KW-0804">Transcription</keyword>
<dbReference type="Proteomes" id="UP000601768">
    <property type="component" value="Unassembled WGS sequence"/>
</dbReference>
<keyword evidence="2" id="KW-0805">Transcription regulation</keyword>
<feature type="domain" description="HTH lysR-type" evidence="6">
    <location>
        <begin position="2"/>
        <end position="59"/>
    </location>
</feature>
<dbReference type="NCBIfam" id="NF008361">
    <property type="entry name" value="PRK11151.1"/>
    <property type="match status" value="1"/>
</dbReference>
<dbReference type="CDD" id="cd08411">
    <property type="entry name" value="PBP2_OxyR"/>
    <property type="match status" value="1"/>
</dbReference>
<dbReference type="EMBL" id="JACNEP010000007">
    <property type="protein sequence ID" value="MBC3766238.1"/>
    <property type="molecule type" value="Genomic_DNA"/>
</dbReference>
<dbReference type="RefSeq" id="WP_186506759.1">
    <property type="nucleotide sequence ID" value="NZ_JACNEP010000007.1"/>
</dbReference>
<evidence type="ECO:0000256" key="1">
    <source>
        <dbReference type="ARBA" id="ARBA00009437"/>
    </source>
</evidence>
<dbReference type="GO" id="GO:0003677">
    <property type="term" value="F:DNA binding"/>
    <property type="evidence" value="ECO:0007669"/>
    <property type="project" value="UniProtKB-KW"/>
</dbReference>
<evidence type="ECO:0000256" key="5">
    <source>
        <dbReference type="ARBA" id="ARBA00023163"/>
    </source>
</evidence>
<keyword evidence="8" id="KW-1185">Reference proteome</keyword>
<name>A0A8J6M2F4_9ALTE</name>
<proteinExistence type="inferred from homology"/>
<dbReference type="InterPro" id="IPR005119">
    <property type="entry name" value="LysR_subst-bd"/>
</dbReference>
<dbReference type="FunFam" id="3.40.190.10:FF:000027">
    <property type="entry name" value="DNA-binding transcriptional regulator OxyR"/>
    <property type="match status" value="1"/>
</dbReference>